<proteinExistence type="inferred from homology"/>
<keyword evidence="5" id="KW-0378">Hydrolase</keyword>
<accession>A0A381TB41</accession>
<dbReference type="Gene3D" id="3.40.720.10">
    <property type="entry name" value="Alkaline Phosphatase, subunit A"/>
    <property type="match status" value="1"/>
</dbReference>
<evidence type="ECO:0000256" key="1">
    <source>
        <dbReference type="ARBA" id="ARBA00001913"/>
    </source>
</evidence>
<dbReference type="EMBL" id="UINC01004311">
    <property type="protein sequence ID" value="SVA13375.1"/>
    <property type="molecule type" value="Genomic_DNA"/>
</dbReference>
<evidence type="ECO:0000256" key="4">
    <source>
        <dbReference type="ARBA" id="ARBA00022729"/>
    </source>
</evidence>
<dbReference type="SUPFAM" id="SSF53649">
    <property type="entry name" value="Alkaline phosphatase-like"/>
    <property type="match status" value="1"/>
</dbReference>
<sequence>NQVSNEIVHQIDLFPTLANLIGADIPKDRIIDGVDQSDFLKGKTNKSARESLVIYIGNELFGAKWRNWKILIKEMDEDGYGIKNMAYPSVYNLIVDPKEEVPELNYLNDTWVDFPLYQVLEDHEASIEQDPGAPDP</sequence>
<dbReference type="InterPro" id="IPR050738">
    <property type="entry name" value="Sulfatase"/>
</dbReference>
<organism evidence="7">
    <name type="scientific">marine metagenome</name>
    <dbReference type="NCBI Taxonomy" id="408172"/>
    <lineage>
        <taxon>unclassified sequences</taxon>
        <taxon>metagenomes</taxon>
        <taxon>ecological metagenomes</taxon>
    </lineage>
</organism>
<reference evidence="7" key="1">
    <citation type="submission" date="2018-05" db="EMBL/GenBank/DDBJ databases">
        <authorList>
            <person name="Lanie J.A."/>
            <person name="Ng W.-L."/>
            <person name="Kazmierczak K.M."/>
            <person name="Andrzejewski T.M."/>
            <person name="Davidsen T.M."/>
            <person name="Wayne K.J."/>
            <person name="Tettelin H."/>
            <person name="Glass J.I."/>
            <person name="Rusch D."/>
            <person name="Podicherti R."/>
            <person name="Tsui H.-C.T."/>
            <person name="Winkler M.E."/>
        </authorList>
    </citation>
    <scope>NUCLEOTIDE SEQUENCE</scope>
</reference>
<evidence type="ECO:0000256" key="5">
    <source>
        <dbReference type="ARBA" id="ARBA00022801"/>
    </source>
</evidence>
<dbReference type="GO" id="GO:0004065">
    <property type="term" value="F:arylsulfatase activity"/>
    <property type="evidence" value="ECO:0007669"/>
    <property type="project" value="TreeGrafter"/>
</dbReference>
<comment type="similarity">
    <text evidence="2">Belongs to the sulfatase family.</text>
</comment>
<protein>
    <recommendedName>
        <fullName evidence="8">Arylsulfatase</fullName>
    </recommendedName>
</protein>
<dbReference type="InterPro" id="IPR017850">
    <property type="entry name" value="Alkaline_phosphatase_core_sf"/>
</dbReference>
<keyword evidence="3" id="KW-0479">Metal-binding</keyword>
<dbReference type="PANTHER" id="PTHR42693">
    <property type="entry name" value="ARYLSULFATASE FAMILY MEMBER"/>
    <property type="match status" value="1"/>
</dbReference>
<evidence type="ECO:0000256" key="2">
    <source>
        <dbReference type="ARBA" id="ARBA00008779"/>
    </source>
</evidence>
<feature type="non-terminal residue" evidence="7">
    <location>
        <position position="1"/>
    </location>
</feature>
<keyword evidence="6" id="KW-0106">Calcium</keyword>
<gene>
    <name evidence="7" type="ORF">METZ01_LOCUS66229</name>
</gene>
<evidence type="ECO:0000256" key="3">
    <source>
        <dbReference type="ARBA" id="ARBA00022723"/>
    </source>
</evidence>
<name>A0A381TB41_9ZZZZ</name>
<evidence type="ECO:0000256" key="6">
    <source>
        <dbReference type="ARBA" id="ARBA00022837"/>
    </source>
</evidence>
<dbReference type="AlphaFoldDB" id="A0A381TB41"/>
<evidence type="ECO:0000313" key="7">
    <source>
        <dbReference type="EMBL" id="SVA13375.1"/>
    </source>
</evidence>
<keyword evidence="4" id="KW-0732">Signal</keyword>
<comment type="cofactor">
    <cofactor evidence="1">
        <name>Ca(2+)</name>
        <dbReference type="ChEBI" id="CHEBI:29108"/>
    </cofactor>
</comment>
<dbReference type="PANTHER" id="PTHR42693:SF42">
    <property type="entry name" value="ARYLSULFATASE G"/>
    <property type="match status" value="1"/>
</dbReference>
<dbReference type="GO" id="GO:0046872">
    <property type="term" value="F:metal ion binding"/>
    <property type="evidence" value="ECO:0007669"/>
    <property type="project" value="UniProtKB-KW"/>
</dbReference>
<evidence type="ECO:0008006" key="8">
    <source>
        <dbReference type="Google" id="ProtNLM"/>
    </source>
</evidence>
<dbReference type="Gene3D" id="3.30.1120.10">
    <property type="match status" value="1"/>
</dbReference>